<dbReference type="CDD" id="cd00637">
    <property type="entry name" value="7tm_classA_rhodopsin-like"/>
    <property type="match status" value="1"/>
</dbReference>
<keyword evidence="11" id="KW-1185">Reference proteome</keyword>
<organism evidence="10 11">
    <name type="scientific">Trichogramma kaykai</name>
    <dbReference type="NCBI Taxonomy" id="54128"/>
    <lineage>
        <taxon>Eukaryota</taxon>
        <taxon>Metazoa</taxon>
        <taxon>Ecdysozoa</taxon>
        <taxon>Arthropoda</taxon>
        <taxon>Hexapoda</taxon>
        <taxon>Insecta</taxon>
        <taxon>Pterygota</taxon>
        <taxon>Neoptera</taxon>
        <taxon>Endopterygota</taxon>
        <taxon>Hymenoptera</taxon>
        <taxon>Apocrita</taxon>
        <taxon>Proctotrupomorpha</taxon>
        <taxon>Chalcidoidea</taxon>
        <taxon>Trichogrammatidae</taxon>
        <taxon>Trichogramma</taxon>
    </lineage>
</organism>
<accession>A0ABD2VUK0</accession>
<reference evidence="10 11" key="1">
    <citation type="journal article" date="2024" name="bioRxiv">
        <title>A reference genome for Trichogramma kaykai: A tiny desert-dwelling parasitoid wasp with competing sex-ratio distorters.</title>
        <authorList>
            <person name="Culotta J."/>
            <person name="Lindsey A.R."/>
        </authorList>
    </citation>
    <scope>NUCLEOTIDE SEQUENCE [LARGE SCALE GENOMIC DNA]</scope>
    <source>
        <strain evidence="10 11">KSX58</strain>
    </source>
</reference>
<evidence type="ECO:0000256" key="6">
    <source>
        <dbReference type="ARBA" id="ARBA00023170"/>
    </source>
</evidence>
<dbReference type="AlphaFoldDB" id="A0ABD2VUK0"/>
<keyword evidence="4" id="KW-0297">G-protein coupled receptor</keyword>
<evidence type="ECO:0000256" key="8">
    <source>
        <dbReference type="SAM" id="Phobius"/>
    </source>
</evidence>
<dbReference type="GO" id="GO:0016020">
    <property type="term" value="C:membrane"/>
    <property type="evidence" value="ECO:0007669"/>
    <property type="project" value="UniProtKB-SubCell"/>
</dbReference>
<dbReference type="PROSITE" id="PS50262">
    <property type="entry name" value="G_PROTEIN_RECEP_F1_2"/>
    <property type="match status" value="1"/>
</dbReference>
<evidence type="ECO:0000313" key="10">
    <source>
        <dbReference type="EMBL" id="KAL3384343.1"/>
    </source>
</evidence>
<feature type="transmembrane region" description="Helical" evidence="8">
    <location>
        <begin position="86"/>
        <end position="103"/>
    </location>
</feature>
<comment type="caution">
    <text evidence="10">The sequence shown here is derived from an EMBL/GenBank/DDBJ whole genome shotgun (WGS) entry which is preliminary data.</text>
</comment>
<evidence type="ECO:0000259" key="9">
    <source>
        <dbReference type="PROSITE" id="PS50262"/>
    </source>
</evidence>
<name>A0ABD2VUK0_9HYME</name>
<dbReference type="PANTHER" id="PTHR24238">
    <property type="entry name" value="G-PROTEIN COUPLED RECEPTOR"/>
    <property type="match status" value="1"/>
</dbReference>
<keyword evidence="3 8" id="KW-1133">Transmembrane helix</keyword>
<protein>
    <recommendedName>
        <fullName evidence="9">G-protein coupled receptors family 1 profile domain-containing protein</fullName>
    </recommendedName>
</protein>
<proteinExistence type="predicted"/>
<keyword evidence="6" id="KW-0675">Receptor</keyword>
<evidence type="ECO:0000256" key="2">
    <source>
        <dbReference type="ARBA" id="ARBA00022692"/>
    </source>
</evidence>
<sequence length="168" mass="19190">MYLYVRASRELERHETLTALATFKTRLKKVSNLAERQNSNTSSDVVAIHTKREVGYPKTSGGTISAVFEIEECDVDVRKEKRTQKYLICMVVAFAACLGPLMLLRLIRPAIKETYYNTHHVGLVYIALVWIAFLPSLLTPCFYAQWQMKRIKGMLENIVFIPDAAAFL</sequence>
<dbReference type="SUPFAM" id="SSF81321">
    <property type="entry name" value="Family A G protein-coupled receptor-like"/>
    <property type="match status" value="1"/>
</dbReference>
<evidence type="ECO:0000256" key="5">
    <source>
        <dbReference type="ARBA" id="ARBA00023136"/>
    </source>
</evidence>
<comment type="subcellular location">
    <subcellularLocation>
        <location evidence="1">Membrane</location>
        <topology evidence="1">Multi-pass membrane protein</topology>
    </subcellularLocation>
</comment>
<dbReference type="Proteomes" id="UP001627154">
    <property type="component" value="Unassembled WGS sequence"/>
</dbReference>
<dbReference type="Gene3D" id="1.20.1070.10">
    <property type="entry name" value="Rhodopsin 7-helix transmembrane proteins"/>
    <property type="match status" value="1"/>
</dbReference>
<gene>
    <name evidence="10" type="ORF">TKK_019938</name>
</gene>
<evidence type="ECO:0000256" key="7">
    <source>
        <dbReference type="ARBA" id="ARBA00023224"/>
    </source>
</evidence>
<feature type="transmembrane region" description="Helical" evidence="8">
    <location>
        <begin position="123"/>
        <end position="144"/>
    </location>
</feature>
<keyword evidence="7" id="KW-0807">Transducer</keyword>
<dbReference type="GO" id="GO:0004930">
    <property type="term" value="F:G protein-coupled receptor activity"/>
    <property type="evidence" value="ECO:0007669"/>
    <property type="project" value="UniProtKB-KW"/>
</dbReference>
<keyword evidence="5 8" id="KW-0472">Membrane</keyword>
<dbReference type="InterPro" id="IPR017452">
    <property type="entry name" value="GPCR_Rhodpsn_7TM"/>
</dbReference>
<feature type="domain" description="G-protein coupled receptors family 1 profile" evidence="9">
    <location>
        <begin position="1"/>
        <end position="143"/>
    </location>
</feature>
<evidence type="ECO:0000256" key="4">
    <source>
        <dbReference type="ARBA" id="ARBA00023040"/>
    </source>
</evidence>
<keyword evidence="2 8" id="KW-0812">Transmembrane</keyword>
<evidence type="ECO:0000256" key="1">
    <source>
        <dbReference type="ARBA" id="ARBA00004141"/>
    </source>
</evidence>
<evidence type="ECO:0000256" key="3">
    <source>
        <dbReference type="ARBA" id="ARBA00022989"/>
    </source>
</evidence>
<dbReference type="PANTHER" id="PTHR24238:SF69">
    <property type="entry name" value="G-PROTEIN COUPLED RECEPTOR 165"/>
    <property type="match status" value="1"/>
</dbReference>
<evidence type="ECO:0000313" key="11">
    <source>
        <dbReference type="Proteomes" id="UP001627154"/>
    </source>
</evidence>
<dbReference type="EMBL" id="JBJJXI010000175">
    <property type="protein sequence ID" value="KAL3384343.1"/>
    <property type="molecule type" value="Genomic_DNA"/>
</dbReference>